<feature type="coiled-coil region" evidence="1">
    <location>
        <begin position="54"/>
        <end position="84"/>
    </location>
</feature>
<evidence type="ECO:0000256" key="1">
    <source>
        <dbReference type="SAM" id="Coils"/>
    </source>
</evidence>
<sequence length="162" mass="19278">MEQHSIQQTNEKIEEVSRLSQIEIATKISNSDIVEEKREKLEELKGYQKAIYKARKLENNMAHKQRIEKNIQKRNNKMNGALKKIEDMIWKDSKLKIKMKIQKYAENNEQKTTLTQIAAIAKKRTKIGVILQKKVNWVRKAEEIQKKEPYKIREILEMTNWA</sequence>
<accession>A0ABN7VIK6</accession>
<keyword evidence="1" id="KW-0175">Coiled coil</keyword>
<keyword evidence="3" id="KW-1185">Reference proteome</keyword>
<comment type="caution">
    <text evidence="2">The sequence shown here is derived from an EMBL/GenBank/DDBJ whole genome shotgun (WGS) entry which is preliminary data.</text>
</comment>
<evidence type="ECO:0000313" key="2">
    <source>
        <dbReference type="EMBL" id="CAG8775066.1"/>
    </source>
</evidence>
<dbReference type="Proteomes" id="UP000789901">
    <property type="component" value="Unassembled WGS sequence"/>
</dbReference>
<reference evidence="2 3" key="1">
    <citation type="submission" date="2021-06" db="EMBL/GenBank/DDBJ databases">
        <authorList>
            <person name="Kallberg Y."/>
            <person name="Tangrot J."/>
            <person name="Rosling A."/>
        </authorList>
    </citation>
    <scope>NUCLEOTIDE SEQUENCE [LARGE SCALE GENOMIC DNA]</scope>
    <source>
        <strain evidence="2 3">120-4 pot B 10/14</strain>
    </source>
</reference>
<protein>
    <submittedName>
        <fullName evidence="2">34937_t:CDS:1</fullName>
    </submittedName>
</protein>
<dbReference type="EMBL" id="CAJVQB010015530">
    <property type="protein sequence ID" value="CAG8775066.1"/>
    <property type="molecule type" value="Genomic_DNA"/>
</dbReference>
<proteinExistence type="predicted"/>
<evidence type="ECO:0000313" key="3">
    <source>
        <dbReference type="Proteomes" id="UP000789901"/>
    </source>
</evidence>
<gene>
    <name evidence="2" type="ORF">GMARGA_LOCUS18972</name>
</gene>
<organism evidence="2 3">
    <name type="scientific">Gigaspora margarita</name>
    <dbReference type="NCBI Taxonomy" id="4874"/>
    <lineage>
        <taxon>Eukaryota</taxon>
        <taxon>Fungi</taxon>
        <taxon>Fungi incertae sedis</taxon>
        <taxon>Mucoromycota</taxon>
        <taxon>Glomeromycotina</taxon>
        <taxon>Glomeromycetes</taxon>
        <taxon>Diversisporales</taxon>
        <taxon>Gigasporaceae</taxon>
        <taxon>Gigaspora</taxon>
    </lineage>
</organism>
<feature type="non-terminal residue" evidence="2">
    <location>
        <position position="162"/>
    </location>
</feature>
<name>A0ABN7VIK6_GIGMA</name>